<keyword evidence="9" id="KW-0521">NADP</keyword>
<name>A0A819U6Y9_9BILA</name>
<dbReference type="Gene3D" id="1.25.40.10">
    <property type="entry name" value="Tetratricopeptide repeat domain"/>
    <property type="match status" value="1"/>
</dbReference>
<dbReference type="SUPFAM" id="SSF48452">
    <property type="entry name" value="TPR-like"/>
    <property type="match status" value="1"/>
</dbReference>
<dbReference type="InterPro" id="IPR000768">
    <property type="entry name" value="ART"/>
</dbReference>
<dbReference type="PANTHER" id="PTHR45641:SF19">
    <property type="entry name" value="NEPHROCYSTIN-3"/>
    <property type="match status" value="1"/>
</dbReference>
<comment type="similarity">
    <text evidence="1 9">Belongs to the Arg-specific ADP-ribosyltransferase family.</text>
</comment>
<comment type="catalytic activity">
    <reaction evidence="7 9">
        <text>L-arginyl-[protein] + NAD(+) = N(omega)-(ADP-D-ribosyl)-L-arginyl-[protein] + nicotinamide + H(+)</text>
        <dbReference type="Rhea" id="RHEA:19149"/>
        <dbReference type="Rhea" id="RHEA-COMP:10532"/>
        <dbReference type="Rhea" id="RHEA-COMP:15087"/>
        <dbReference type="ChEBI" id="CHEBI:15378"/>
        <dbReference type="ChEBI" id="CHEBI:17154"/>
        <dbReference type="ChEBI" id="CHEBI:29965"/>
        <dbReference type="ChEBI" id="CHEBI:57540"/>
        <dbReference type="ChEBI" id="CHEBI:142554"/>
        <dbReference type="EC" id="2.4.2.31"/>
    </reaction>
</comment>
<keyword evidence="9" id="KW-0520">NAD</keyword>
<dbReference type="EMBL" id="CAJOAZ010004795">
    <property type="protein sequence ID" value="CAF4075403.1"/>
    <property type="molecule type" value="Genomic_DNA"/>
</dbReference>
<evidence type="ECO:0000256" key="6">
    <source>
        <dbReference type="ARBA" id="ARBA00022803"/>
    </source>
</evidence>
<proteinExistence type="inferred from homology"/>
<dbReference type="SUPFAM" id="SSF56399">
    <property type="entry name" value="ADP-ribosylation"/>
    <property type="match status" value="1"/>
</dbReference>
<dbReference type="GO" id="GO:0106274">
    <property type="term" value="F:NAD+-protein-arginine ADP-ribosyltransferase activity"/>
    <property type="evidence" value="ECO:0007669"/>
    <property type="project" value="UniProtKB-EC"/>
</dbReference>
<keyword evidence="6 8" id="KW-0802">TPR repeat</keyword>
<evidence type="ECO:0000256" key="8">
    <source>
        <dbReference type="PROSITE-ProRule" id="PRU00339"/>
    </source>
</evidence>
<evidence type="ECO:0000256" key="7">
    <source>
        <dbReference type="ARBA" id="ARBA00047597"/>
    </source>
</evidence>
<dbReference type="EC" id="2.4.2.31" evidence="9"/>
<feature type="repeat" description="TPR" evidence="8">
    <location>
        <begin position="655"/>
        <end position="688"/>
    </location>
</feature>
<comment type="caution">
    <text evidence="10">The sequence shown here is derived from an EMBL/GenBank/DDBJ whole genome shotgun (WGS) entry which is preliminary data.</text>
</comment>
<keyword evidence="3 9" id="KW-0808">Transferase</keyword>
<dbReference type="PROSITE" id="PS51996">
    <property type="entry name" value="TR_MART"/>
    <property type="match status" value="1"/>
</dbReference>
<dbReference type="Pfam" id="PF13424">
    <property type="entry name" value="TPR_12"/>
    <property type="match status" value="1"/>
</dbReference>
<evidence type="ECO:0000313" key="11">
    <source>
        <dbReference type="Proteomes" id="UP000663844"/>
    </source>
</evidence>
<evidence type="ECO:0000256" key="3">
    <source>
        <dbReference type="ARBA" id="ARBA00022679"/>
    </source>
</evidence>
<dbReference type="Proteomes" id="UP000663844">
    <property type="component" value="Unassembled WGS sequence"/>
</dbReference>
<organism evidence="10 11">
    <name type="scientific">Adineta steineri</name>
    <dbReference type="NCBI Taxonomy" id="433720"/>
    <lineage>
        <taxon>Eukaryota</taxon>
        <taxon>Metazoa</taxon>
        <taxon>Spiralia</taxon>
        <taxon>Gnathifera</taxon>
        <taxon>Rotifera</taxon>
        <taxon>Eurotatoria</taxon>
        <taxon>Bdelloidea</taxon>
        <taxon>Adinetida</taxon>
        <taxon>Adinetidae</taxon>
        <taxon>Adineta</taxon>
    </lineage>
</organism>
<evidence type="ECO:0000256" key="1">
    <source>
        <dbReference type="ARBA" id="ARBA00009558"/>
    </source>
</evidence>
<evidence type="ECO:0000256" key="5">
    <source>
        <dbReference type="ARBA" id="ARBA00022737"/>
    </source>
</evidence>
<dbReference type="PROSITE" id="PS50005">
    <property type="entry name" value="TPR"/>
    <property type="match status" value="3"/>
</dbReference>
<dbReference type="PROSITE" id="PS50293">
    <property type="entry name" value="TPR_REGION"/>
    <property type="match status" value="2"/>
</dbReference>
<dbReference type="AlphaFoldDB" id="A0A819U6Y9"/>
<evidence type="ECO:0000256" key="9">
    <source>
        <dbReference type="RuleBase" id="RU361228"/>
    </source>
</evidence>
<accession>A0A819U6Y9</accession>
<keyword evidence="4" id="KW-0548">Nucleotidyltransferase</keyword>
<dbReference type="Pfam" id="PF01129">
    <property type="entry name" value="ART"/>
    <property type="match status" value="1"/>
</dbReference>
<evidence type="ECO:0000313" key="10">
    <source>
        <dbReference type="EMBL" id="CAF4075403.1"/>
    </source>
</evidence>
<keyword evidence="2 9" id="KW-0328">Glycosyltransferase</keyword>
<evidence type="ECO:0000256" key="4">
    <source>
        <dbReference type="ARBA" id="ARBA00022695"/>
    </source>
</evidence>
<protein>
    <recommendedName>
        <fullName evidence="9">NAD(P)(+)--arginine ADP-ribosyltransferase</fullName>
        <ecNumber evidence="9">2.4.2.31</ecNumber>
    </recommendedName>
    <alternativeName>
        <fullName evidence="9">Mono(ADP-ribosyl)transferase</fullName>
    </alternativeName>
</protein>
<feature type="repeat" description="TPR" evidence="8">
    <location>
        <begin position="697"/>
        <end position="730"/>
    </location>
</feature>
<dbReference type="SMART" id="SM00028">
    <property type="entry name" value="TPR"/>
    <property type="match status" value="3"/>
</dbReference>
<reference evidence="10" key="1">
    <citation type="submission" date="2021-02" db="EMBL/GenBank/DDBJ databases">
        <authorList>
            <person name="Nowell W R."/>
        </authorList>
    </citation>
    <scope>NUCLEOTIDE SEQUENCE</scope>
</reference>
<dbReference type="PANTHER" id="PTHR45641">
    <property type="entry name" value="TETRATRICOPEPTIDE REPEAT PROTEIN (AFU_ORTHOLOGUE AFUA_6G03870)"/>
    <property type="match status" value="1"/>
</dbReference>
<dbReference type="Gene3D" id="3.90.176.10">
    <property type="entry name" value="Toxin ADP-ribosyltransferase, Chain A, domain 1"/>
    <property type="match status" value="1"/>
</dbReference>
<keyword evidence="5" id="KW-0677">Repeat</keyword>
<dbReference type="InterPro" id="IPR019734">
    <property type="entry name" value="TPR_rpt"/>
</dbReference>
<dbReference type="Pfam" id="PF13181">
    <property type="entry name" value="TPR_8"/>
    <property type="match status" value="1"/>
</dbReference>
<feature type="repeat" description="TPR" evidence="8">
    <location>
        <begin position="613"/>
        <end position="646"/>
    </location>
</feature>
<evidence type="ECO:0000256" key="2">
    <source>
        <dbReference type="ARBA" id="ARBA00022676"/>
    </source>
</evidence>
<sequence>MSIGEKNNEQVIRLVFNEKLELNSDTLERIADKFNRIEFIRLVFPTIGINNLPTDWIFTIEKTDVIHRPPMENVITPISLDENGRLQISLLVKNINIYGKNKLTNEQTSFDWIKNGNASLTIVSTLICYDCPLHHYNFLITPDNIPNFINCTATDTKQNFYSDDNGKTSKLQGNPNKGVDHAKFRLEASTIETHKPPQLSFATDLSSRTDPLMCFTYNNFTSTDECKPLFHNRQSSNAAEADNERVFVITSDSLGKHLVPAIHGMPQLDAIYIFSDKKSSHQEWTQNWTKIKGVHTNMKEIYQVLQLAVKQYNQDFIAISFLMENEIASTFMYTLIFKDILPRIGYDRKAIKRLAACCREIFADNTAELKIINEFQRNYHPQEAIWWYTRRCSIYQMVNRAFQVLDVDIIIKMGFFLRDLHEQIQNLYEQQVSNYGRKPFVVYRGQGLMKPDFEKLETVKGGLMSFDSFLSTTKDKEVSLHFARNASTKSDMVGILFIIFIDPCLNSAPFASIKEMSYFKIEDEILFSMYTVFRVDAIKQMDNKNQLYQVELQLISDDDEKRRIRTYRRREVVRDDSRRERFINLLVKISQFNKTDELYNVLFEQRREEAVKKSYYEQLGSAYLHQGNYEKAIWYYEKVLEIQKNPSNIDYHGQCISYCYIGMLYANMEEYSKAVTFYEKVLEIGEIFFPSNDPLMATSYNNIGLVYYNIKEYSKALSYYERALDIWQHTLPSTHPHINTVKESIEIVKKKL</sequence>
<gene>
    <name evidence="10" type="ORF">OXD698_LOCUS33967</name>
</gene>
<dbReference type="InterPro" id="IPR011990">
    <property type="entry name" value="TPR-like_helical_dom_sf"/>
</dbReference>
<dbReference type="GO" id="GO:0016779">
    <property type="term" value="F:nucleotidyltransferase activity"/>
    <property type="evidence" value="ECO:0007669"/>
    <property type="project" value="UniProtKB-KW"/>
</dbReference>